<evidence type="ECO:0008006" key="3">
    <source>
        <dbReference type="Google" id="ProtNLM"/>
    </source>
</evidence>
<accession>A0ABV0A704</accession>
<comment type="caution">
    <text evidence="1">The sequence shown here is derived from an EMBL/GenBank/DDBJ whole genome shotgun (WGS) entry which is preliminary data.</text>
</comment>
<dbReference type="RefSeq" id="WP_346240379.1">
    <property type="nucleotide sequence ID" value="NZ_JAZHYP010000001.1"/>
</dbReference>
<name>A0ABV0A704_9FLAO</name>
<reference evidence="1 2" key="1">
    <citation type="submission" date="2024-01" db="EMBL/GenBank/DDBJ databases">
        <title>Mariniflexile litorale sp. nov., isolated from the shallow sediments of the Sea of Japan.</title>
        <authorList>
            <person name="Romanenko L."/>
            <person name="Bystritskaya E."/>
            <person name="Isaeva M."/>
        </authorList>
    </citation>
    <scope>NUCLEOTIDE SEQUENCE [LARGE SCALE GENOMIC DNA]</scope>
    <source>
        <strain evidence="1 2">KCTC 32427</strain>
    </source>
</reference>
<dbReference type="EMBL" id="JAZHYP010000001">
    <property type="protein sequence ID" value="MEN3322838.1"/>
    <property type="molecule type" value="Genomic_DNA"/>
</dbReference>
<organism evidence="1 2">
    <name type="scientific">Mariniflexile soesokkakense</name>
    <dbReference type="NCBI Taxonomy" id="1343160"/>
    <lineage>
        <taxon>Bacteria</taxon>
        <taxon>Pseudomonadati</taxon>
        <taxon>Bacteroidota</taxon>
        <taxon>Flavobacteriia</taxon>
        <taxon>Flavobacteriales</taxon>
        <taxon>Flavobacteriaceae</taxon>
        <taxon>Mariniflexile</taxon>
    </lineage>
</organism>
<proteinExistence type="predicted"/>
<evidence type="ECO:0000313" key="2">
    <source>
        <dbReference type="Proteomes" id="UP001416393"/>
    </source>
</evidence>
<keyword evidence="2" id="KW-1185">Reference proteome</keyword>
<sequence>MKTKSLNNYTYTFLLLLLALHISCASKKNIVIENINKDSLPKLVFLNYTISRNDSGEKNIQFINKKITDGKLKNNNYIKIGEIEDLKCLQLDKDSTEITSVTIKNPLSKIIEFVNDSLIFEKKKTDLQNAPFTIRLQLHSQTKFIAINEVTDSLQNTKTLIITKLD</sequence>
<gene>
    <name evidence="1" type="ORF">VP395_03805</name>
</gene>
<evidence type="ECO:0000313" key="1">
    <source>
        <dbReference type="EMBL" id="MEN3322838.1"/>
    </source>
</evidence>
<dbReference type="Proteomes" id="UP001416393">
    <property type="component" value="Unassembled WGS sequence"/>
</dbReference>
<protein>
    <recommendedName>
        <fullName evidence="3">Lipoprotein</fullName>
    </recommendedName>
</protein>